<dbReference type="Proteomes" id="UP000013190">
    <property type="component" value="Unassembled WGS sequence"/>
</dbReference>
<dbReference type="HAMAP" id="MF_00302">
    <property type="entry name" value="ClpS"/>
    <property type="match status" value="1"/>
</dbReference>
<dbReference type="GO" id="GO:0008233">
    <property type="term" value="F:peptidase activity"/>
    <property type="evidence" value="ECO:0007669"/>
    <property type="project" value="UniProtKB-KW"/>
</dbReference>
<dbReference type="PANTHER" id="PTHR33473:SF19">
    <property type="entry name" value="ATP-DEPENDENT CLP PROTEASE ADAPTER PROTEIN CLPS"/>
    <property type="match status" value="1"/>
</dbReference>
<sequence length="137" mass="15663">MRRYKRQMNLSEVKNAFHQSGYVDWHLNPRLSDSQEDHDGEVIVQTAPPELKKPPLYAVVLLNDDYTPMDFVIEVLQSYFGMNLDQASQVMLTVHYEGKGTAGIYPRDIAETKANQVNNFARSQGHPLLCQIEPERG</sequence>
<dbReference type="GeneID" id="92835417"/>
<comment type="similarity">
    <text evidence="1">Belongs to the ClpS family.</text>
</comment>
<dbReference type="EMBL" id="APOJ01000025">
    <property type="protein sequence ID" value="ENU26484.1"/>
    <property type="molecule type" value="Genomic_DNA"/>
</dbReference>
<dbReference type="PANTHER" id="PTHR33473">
    <property type="entry name" value="ATP-DEPENDENT CLP PROTEASE ADAPTER PROTEIN CLPS1, CHLOROPLASTIC"/>
    <property type="match status" value="1"/>
</dbReference>
<comment type="caution">
    <text evidence="3">The sequence shown here is derived from an EMBL/GenBank/DDBJ whole genome shotgun (WGS) entry which is preliminary data.</text>
</comment>
<evidence type="ECO:0000259" key="2">
    <source>
        <dbReference type="Pfam" id="PF02617"/>
    </source>
</evidence>
<dbReference type="SUPFAM" id="SSF54736">
    <property type="entry name" value="ClpS-like"/>
    <property type="match status" value="1"/>
</dbReference>
<evidence type="ECO:0000313" key="3">
    <source>
        <dbReference type="EMBL" id="ENU26484.1"/>
    </source>
</evidence>
<dbReference type="GO" id="GO:0006508">
    <property type="term" value="P:proteolysis"/>
    <property type="evidence" value="ECO:0007669"/>
    <property type="project" value="UniProtKB-KW"/>
</dbReference>
<dbReference type="Pfam" id="PF02617">
    <property type="entry name" value="ClpS"/>
    <property type="match status" value="1"/>
</dbReference>
<protein>
    <recommendedName>
        <fullName evidence="1">ATP-dependent Clp protease adapter protein ClpS</fullName>
    </recommendedName>
</protein>
<keyword evidence="3" id="KW-0645">Protease</keyword>
<comment type="function">
    <text evidence="1">Involved in the modulation of the specificity of the ClpAP-mediated ATP-dependent protein degradation.</text>
</comment>
<gene>
    <name evidence="1" type="primary">clpS</name>
    <name evidence="3" type="ORF">F992_02032</name>
</gene>
<evidence type="ECO:0000256" key="1">
    <source>
        <dbReference type="HAMAP-Rule" id="MF_00302"/>
    </source>
</evidence>
<evidence type="ECO:0000313" key="4">
    <source>
        <dbReference type="Proteomes" id="UP000013190"/>
    </source>
</evidence>
<dbReference type="InterPro" id="IPR014719">
    <property type="entry name" value="Ribosomal_bL12_C/ClpS-like"/>
</dbReference>
<proteinExistence type="inferred from homology"/>
<dbReference type="InterPro" id="IPR003769">
    <property type="entry name" value="ClpS_core"/>
</dbReference>
<organism evidence="3 4">
    <name type="scientific">Acinetobacter modestus</name>
    <dbReference type="NCBI Taxonomy" id="1776740"/>
    <lineage>
        <taxon>Bacteria</taxon>
        <taxon>Pseudomonadati</taxon>
        <taxon>Pseudomonadota</taxon>
        <taxon>Gammaproteobacteria</taxon>
        <taxon>Moraxellales</taxon>
        <taxon>Moraxellaceae</taxon>
        <taxon>Acinetobacter</taxon>
    </lineage>
</organism>
<feature type="domain" description="Adaptor protein ClpS core" evidence="2">
    <location>
        <begin position="52"/>
        <end position="131"/>
    </location>
</feature>
<dbReference type="RefSeq" id="WP_004662278.1">
    <property type="nucleotide sequence ID" value="NZ_BMDV01000001.1"/>
</dbReference>
<keyword evidence="4" id="KW-1185">Reference proteome</keyword>
<dbReference type="InterPro" id="IPR022935">
    <property type="entry name" value="ClpS"/>
</dbReference>
<dbReference type="Gene3D" id="3.30.1390.10">
    <property type="match status" value="1"/>
</dbReference>
<comment type="subunit">
    <text evidence="1">Binds to the N-terminal domain of the chaperone ClpA.</text>
</comment>
<name>A0ABP2TW20_9GAMM</name>
<keyword evidence="3" id="KW-0378">Hydrolase</keyword>
<reference evidence="4" key="1">
    <citation type="submission" date="2013-02" db="EMBL/GenBank/DDBJ databases">
        <title>The Genome Sequence of Acinetobacter sp. NIPH 236.</title>
        <authorList>
            <consortium name="The Broad Institute Genome Sequencing Platform"/>
            <consortium name="The Broad Institute Genome Sequencing Center for Infectious Disease"/>
            <person name="Cerqueira G."/>
            <person name="Feldgarden M."/>
            <person name="Courvalin P."/>
            <person name="Perichon B."/>
            <person name="Grillot-Courvalin C."/>
            <person name="Clermont D."/>
            <person name="Rocha E."/>
            <person name="Yoon E.-J."/>
            <person name="Nemec A."/>
            <person name="Walker B."/>
            <person name="Young S.K."/>
            <person name="Zeng Q."/>
            <person name="Gargeya S."/>
            <person name="Fitzgerald M."/>
            <person name="Haas B."/>
            <person name="Abouelleil A."/>
            <person name="Alvarado L."/>
            <person name="Arachchi H.M."/>
            <person name="Berlin A.M."/>
            <person name="Chapman S.B."/>
            <person name="Dewar J."/>
            <person name="Goldberg J."/>
            <person name="Griggs A."/>
            <person name="Gujja S."/>
            <person name="Hansen M."/>
            <person name="Howarth C."/>
            <person name="Imamovic A."/>
            <person name="Larimer J."/>
            <person name="McCowan C."/>
            <person name="Murphy C."/>
            <person name="Neiman D."/>
            <person name="Pearson M."/>
            <person name="Priest M."/>
            <person name="Roberts A."/>
            <person name="Saif S."/>
            <person name="Shea T."/>
            <person name="Sisk P."/>
            <person name="Sykes S."/>
            <person name="Wortman J."/>
            <person name="Nusbaum C."/>
            <person name="Birren B."/>
        </authorList>
    </citation>
    <scope>NUCLEOTIDE SEQUENCE [LARGE SCALE GENOMIC DNA]</scope>
    <source>
        <strain evidence="4">NIPH 236</strain>
    </source>
</reference>
<dbReference type="NCBIfam" id="NF000672">
    <property type="entry name" value="PRK00033.1-5"/>
    <property type="match status" value="1"/>
</dbReference>
<reference evidence="3 4" key="2">
    <citation type="journal article" date="2016" name="Int. J. Syst. Evol. Microbiol.">
        <title>Taxonomy of haemolytic and/or proteolytic strains of the genus Acinetobacter with the proposal of Acinetobacter courvalinii sp. nov. (genomic species 14 sensu Bouvet &amp; Jeanjean), Acinetobacter dispersus sp. nov. (genomic species 17), Acinetobacter modestus sp. nov., Acinetobacter proteolyticus sp. nov. and Acinetobacter vivianii sp. nov.</title>
        <authorList>
            <person name="Nemec A."/>
            <person name="Radolfova-Krizova L."/>
            <person name="Maixnerova M."/>
            <person name="Vrestiakova E."/>
            <person name="Jezek P."/>
            <person name="Sedo O."/>
        </authorList>
    </citation>
    <scope>NUCLEOTIDE SEQUENCE [LARGE SCALE GENOMIC DNA]</scope>
    <source>
        <strain evidence="3 4">NIPH 236</strain>
    </source>
</reference>
<accession>A0ABP2TW20</accession>